<dbReference type="KEGG" id="apal:BN85411720"/>
<keyword evidence="3" id="KW-1185">Reference proteome</keyword>
<evidence type="ECO:0000313" key="2">
    <source>
        <dbReference type="EMBL" id="CCV64749.1"/>
    </source>
</evidence>
<proteinExistence type="predicted"/>
<dbReference type="STRING" id="1318466.BN85411720"/>
<dbReference type="EMBL" id="FO681347">
    <property type="protein sequence ID" value="CCV64749.1"/>
    <property type="molecule type" value="Genomic_DNA"/>
</dbReference>
<gene>
    <name evidence="2" type="ORF">BN85411720</name>
</gene>
<dbReference type="InterPro" id="IPR046240">
    <property type="entry name" value="DUF6273"/>
</dbReference>
<dbReference type="AlphaFoldDB" id="U4KLE3"/>
<feature type="domain" description="DUF6273" evidence="1">
    <location>
        <begin position="22"/>
        <end position="198"/>
    </location>
</feature>
<dbReference type="RefSeq" id="WP_030003633.1">
    <property type="nucleotide sequence ID" value="NC_022538.1"/>
</dbReference>
<dbReference type="HOGENOM" id="CLU_093110_1_0_14"/>
<dbReference type="Proteomes" id="UP000032740">
    <property type="component" value="Chromosome"/>
</dbReference>
<sequence length="200" mass="23907">MKIGDLLLFGKYQFRVLEIDSNRALIITDEIIEKRPYHNTYESVTWETCDLRKYLNHEFYYTFTQEEQGRIIPVTNKNLNNPWYHTNGGNDTYDFIFLLDIFDVVCKYFGDSSKHLIRKSEKEKYWFAKRDENNINRLATYKGNNFWWWIRTPGRIPNTAVYIHGNPIGRVGINGNNVFFRTYTENRQGGIRPALWIKLD</sequence>
<evidence type="ECO:0000259" key="1">
    <source>
        <dbReference type="Pfam" id="PF19789"/>
    </source>
</evidence>
<dbReference type="OrthoDB" id="384490at2"/>
<organism evidence="2 3">
    <name type="scientific">Alteracholeplasma palmae (strain ATCC 49389 / J233)</name>
    <name type="common">Acholeplasma palmae</name>
    <dbReference type="NCBI Taxonomy" id="1318466"/>
    <lineage>
        <taxon>Bacteria</taxon>
        <taxon>Bacillati</taxon>
        <taxon>Mycoplasmatota</taxon>
        <taxon>Mollicutes</taxon>
        <taxon>Acholeplasmatales</taxon>
        <taxon>Acholeplasmataceae</taxon>
        <taxon>Acholeplasma</taxon>
    </lineage>
</organism>
<reference evidence="2 3" key="1">
    <citation type="journal article" date="2013" name="J. Mol. Microbiol. Biotechnol.">
        <title>Analysis of the Complete Genomes of Acholeplasma brassicae , A. palmae and A. laidlawii and Their Comparison to the Obligate Parasites from ' Candidatus Phytoplasma'.</title>
        <authorList>
            <person name="Kube M."/>
            <person name="Siewert C."/>
            <person name="Migdoll A.M."/>
            <person name="Duduk B."/>
            <person name="Holz S."/>
            <person name="Rabus R."/>
            <person name="Seemuller E."/>
            <person name="Mitrovic J."/>
            <person name="Muller I."/>
            <person name="Buttner C."/>
            <person name="Reinhardt R."/>
        </authorList>
    </citation>
    <scope>NUCLEOTIDE SEQUENCE [LARGE SCALE GENOMIC DNA]</scope>
    <source>
        <strain evidence="2 3">J233</strain>
    </source>
</reference>
<protein>
    <recommendedName>
        <fullName evidence="1">DUF6273 domain-containing protein</fullName>
    </recommendedName>
</protein>
<accession>U4KLE3</accession>
<dbReference type="Pfam" id="PF19789">
    <property type="entry name" value="DUF6273"/>
    <property type="match status" value="1"/>
</dbReference>
<name>U4KLE3_ALTPJ</name>
<evidence type="ECO:0000313" key="3">
    <source>
        <dbReference type="Proteomes" id="UP000032740"/>
    </source>
</evidence>